<dbReference type="OrthoDB" id="1099963at2"/>
<keyword evidence="5" id="KW-1185">Reference proteome</keyword>
<dbReference type="AlphaFoldDB" id="A0A1G7ISC0"/>
<dbReference type="Gene3D" id="2.60.120.1440">
    <property type="match status" value="1"/>
</dbReference>
<evidence type="ECO:0000259" key="2">
    <source>
        <dbReference type="Pfam" id="PF04773"/>
    </source>
</evidence>
<feature type="domain" description="Protein FecR C-terminal" evidence="3">
    <location>
        <begin position="299"/>
        <end position="365"/>
    </location>
</feature>
<keyword evidence="1" id="KW-1133">Transmembrane helix</keyword>
<reference evidence="4 5" key="1">
    <citation type="submission" date="2016-10" db="EMBL/GenBank/DDBJ databases">
        <authorList>
            <person name="de Groot N.N."/>
        </authorList>
    </citation>
    <scope>NUCLEOTIDE SEQUENCE [LARGE SCALE GENOMIC DNA]</scope>
    <source>
        <strain evidence="4 5">47C3B</strain>
    </source>
</reference>
<dbReference type="STRING" id="1391627.SAMN05216464_113132"/>
<name>A0A1G7ISC0_9SPHI</name>
<protein>
    <submittedName>
        <fullName evidence="4">FecR family protein</fullName>
    </submittedName>
</protein>
<sequence length="367" mass="41054">MNDQEADDLLARYLNDDVSEDEKAVVNEWYHKLAAGEELPDPRQDFNQVKSVVWNKIQRKRIIPFYRYAAAAVLLIFFGIGGYNYYINKSANPVKTNIVQDILPGGNKAILTLANGKKIILNNRKNGLITHEKQTAINKTNDGHLVYTAPVKKDASVIFNTITTPRGGKYELTLSDGSEVTLDAASSIKYPVNFTGKERLVEITGQAYFEVAHDKTKPFKVKAGEQTVEVLGTHFNINSYGDEPAIITTLLQGSIKISIKKDDIVLTPGKQALVNYRDKIIRVQNADTEAAIAWKEGHFHFNKAGIPDVMRQLSRWYDVDIEYQGDIPKRSFSGNINRNTKASVALQILTASRVNFKISGRKIIVTP</sequence>
<evidence type="ECO:0000256" key="1">
    <source>
        <dbReference type="SAM" id="Phobius"/>
    </source>
</evidence>
<proteinExistence type="predicted"/>
<dbReference type="RefSeq" id="WP_091153314.1">
    <property type="nucleotide sequence ID" value="NZ_FNAI01000013.1"/>
</dbReference>
<dbReference type="PIRSF" id="PIRSF018266">
    <property type="entry name" value="FecR"/>
    <property type="match status" value="1"/>
</dbReference>
<dbReference type="Pfam" id="PF04773">
    <property type="entry name" value="FecR"/>
    <property type="match status" value="1"/>
</dbReference>
<dbReference type="GO" id="GO:0016989">
    <property type="term" value="F:sigma factor antagonist activity"/>
    <property type="evidence" value="ECO:0007669"/>
    <property type="project" value="TreeGrafter"/>
</dbReference>
<keyword evidence="1" id="KW-0472">Membrane</keyword>
<feature type="transmembrane region" description="Helical" evidence="1">
    <location>
        <begin position="65"/>
        <end position="86"/>
    </location>
</feature>
<evidence type="ECO:0000313" key="4">
    <source>
        <dbReference type="EMBL" id="SDF15209.1"/>
    </source>
</evidence>
<dbReference type="Gene3D" id="3.55.50.30">
    <property type="match status" value="1"/>
</dbReference>
<gene>
    <name evidence="4" type="ORF">SAMN05216464_113132</name>
</gene>
<dbReference type="InterPro" id="IPR032508">
    <property type="entry name" value="FecR_C"/>
</dbReference>
<evidence type="ECO:0000259" key="3">
    <source>
        <dbReference type="Pfam" id="PF16344"/>
    </source>
</evidence>
<dbReference type="PANTHER" id="PTHR30273">
    <property type="entry name" value="PERIPLASMIC SIGNAL SENSOR AND SIGMA FACTOR ACTIVATOR FECR-RELATED"/>
    <property type="match status" value="1"/>
</dbReference>
<organism evidence="4 5">
    <name type="scientific">Mucilaginibacter pineti</name>
    <dbReference type="NCBI Taxonomy" id="1391627"/>
    <lineage>
        <taxon>Bacteria</taxon>
        <taxon>Pseudomonadati</taxon>
        <taxon>Bacteroidota</taxon>
        <taxon>Sphingobacteriia</taxon>
        <taxon>Sphingobacteriales</taxon>
        <taxon>Sphingobacteriaceae</taxon>
        <taxon>Mucilaginibacter</taxon>
    </lineage>
</organism>
<keyword evidence="1" id="KW-0812">Transmembrane</keyword>
<dbReference type="Proteomes" id="UP000199072">
    <property type="component" value="Unassembled WGS sequence"/>
</dbReference>
<dbReference type="InterPro" id="IPR006860">
    <property type="entry name" value="FecR"/>
</dbReference>
<dbReference type="PANTHER" id="PTHR30273:SF2">
    <property type="entry name" value="PROTEIN FECR"/>
    <property type="match status" value="1"/>
</dbReference>
<feature type="domain" description="FecR protein" evidence="2">
    <location>
        <begin position="161"/>
        <end position="255"/>
    </location>
</feature>
<evidence type="ECO:0000313" key="5">
    <source>
        <dbReference type="Proteomes" id="UP000199072"/>
    </source>
</evidence>
<dbReference type="EMBL" id="FNAI01000013">
    <property type="protein sequence ID" value="SDF15209.1"/>
    <property type="molecule type" value="Genomic_DNA"/>
</dbReference>
<accession>A0A1G7ISC0</accession>
<dbReference type="Pfam" id="PF16344">
    <property type="entry name" value="FecR_C"/>
    <property type="match status" value="1"/>
</dbReference>
<dbReference type="InterPro" id="IPR012373">
    <property type="entry name" value="Ferrdict_sens_TM"/>
</dbReference>